<dbReference type="RefSeq" id="WP_046002538.1">
    <property type="nucleotide sequence ID" value="NZ_CP015231.1"/>
</dbReference>
<feature type="chain" id="PRO_5008518504" description="Cytochrome c domain-containing protein" evidence="4">
    <location>
        <begin position="20"/>
        <end position="204"/>
    </location>
</feature>
<dbReference type="OrthoDB" id="656942at2"/>
<accession>A0A1B1A8G8</accession>
<evidence type="ECO:0000259" key="5">
    <source>
        <dbReference type="PROSITE" id="PS51007"/>
    </source>
</evidence>
<keyword evidence="6" id="KW-0614">Plasmid</keyword>
<proteinExistence type="predicted"/>
<feature type="signal peptide" evidence="4">
    <location>
        <begin position="1"/>
        <end position="19"/>
    </location>
</feature>
<dbReference type="GeneID" id="28251984"/>
<evidence type="ECO:0000256" key="2">
    <source>
        <dbReference type="ARBA" id="ARBA00023004"/>
    </source>
</evidence>
<name>A0A1B1A8G8_9RHOB</name>
<reference evidence="6 7" key="1">
    <citation type="journal article" date="2016" name="ISME J.">
        <title>Global occurrence and heterogeneity of the Roseobacter-clade species Ruegeria mobilis.</title>
        <authorList>
            <person name="Sonnenschein E."/>
            <person name="Gram L."/>
        </authorList>
    </citation>
    <scope>NUCLEOTIDE SEQUENCE [LARGE SCALE GENOMIC DNA]</scope>
    <source>
        <strain evidence="6 7">F1926</strain>
        <plasmid evidence="6 7">unnamed1</plasmid>
    </source>
</reference>
<sequence>MQKSVVILAAVSIAGAALAEGALTLPEEGSISRADGQAAFERIYEVVTHPRCANCHVGAENIPMWSGPSYGEARPHGMHINAGESRIGAEFLPCQTCHVTSDDFDTAPHAAPRFGIAWQLAPVEFEWFGKSRAEICAQLKDPERNGGRGWRELVEHLEHDASLNGPVAWGWSPGGDREPAPRTLEEHVEDMALWGAAGQPCPQG</sequence>
<gene>
    <name evidence="6" type="ORF">K529_019080</name>
</gene>
<dbReference type="GO" id="GO:0020037">
    <property type="term" value="F:heme binding"/>
    <property type="evidence" value="ECO:0007669"/>
    <property type="project" value="InterPro"/>
</dbReference>
<keyword evidence="3" id="KW-0349">Heme</keyword>
<dbReference type="EMBL" id="CP015231">
    <property type="protein sequence ID" value="ANP42869.1"/>
    <property type="molecule type" value="Genomic_DNA"/>
</dbReference>
<evidence type="ECO:0000256" key="4">
    <source>
        <dbReference type="SAM" id="SignalP"/>
    </source>
</evidence>
<dbReference type="InterPro" id="IPR009056">
    <property type="entry name" value="Cyt_c-like_dom"/>
</dbReference>
<evidence type="ECO:0000313" key="7">
    <source>
        <dbReference type="Proteomes" id="UP000013243"/>
    </source>
</evidence>
<dbReference type="SUPFAM" id="SSF48695">
    <property type="entry name" value="Multiheme cytochromes"/>
    <property type="match status" value="1"/>
</dbReference>
<keyword evidence="2 3" id="KW-0408">Iron</keyword>
<dbReference type="GO" id="GO:0009055">
    <property type="term" value="F:electron transfer activity"/>
    <property type="evidence" value="ECO:0007669"/>
    <property type="project" value="InterPro"/>
</dbReference>
<dbReference type="InterPro" id="IPR036280">
    <property type="entry name" value="Multihaem_cyt_sf"/>
</dbReference>
<geneLocation type="plasmid" evidence="6 7">
    <name>unnamed1</name>
</geneLocation>
<dbReference type="PROSITE" id="PS51007">
    <property type="entry name" value="CYTC"/>
    <property type="match status" value="1"/>
</dbReference>
<protein>
    <recommendedName>
        <fullName evidence="5">Cytochrome c domain-containing protein</fullName>
    </recommendedName>
</protein>
<evidence type="ECO:0000256" key="1">
    <source>
        <dbReference type="ARBA" id="ARBA00022723"/>
    </source>
</evidence>
<keyword evidence="4" id="KW-0732">Signal</keyword>
<organism evidence="6 7">
    <name type="scientific">Tritonibacter mobilis F1926</name>
    <dbReference type="NCBI Taxonomy" id="1265309"/>
    <lineage>
        <taxon>Bacteria</taxon>
        <taxon>Pseudomonadati</taxon>
        <taxon>Pseudomonadota</taxon>
        <taxon>Alphaproteobacteria</taxon>
        <taxon>Rhodobacterales</taxon>
        <taxon>Paracoccaceae</taxon>
        <taxon>Tritonibacter</taxon>
    </lineage>
</organism>
<dbReference type="Proteomes" id="UP000013243">
    <property type="component" value="Plasmid unnamed1"/>
</dbReference>
<dbReference type="KEGG" id="rmb:K529_019080"/>
<dbReference type="GO" id="GO:0046872">
    <property type="term" value="F:metal ion binding"/>
    <property type="evidence" value="ECO:0007669"/>
    <property type="project" value="UniProtKB-KW"/>
</dbReference>
<keyword evidence="1 3" id="KW-0479">Metal-binding</keyword>
<evidence type="ECO:0000313" key="6">
    <source>
        <dbReference type="EMBL" id="ANP42869.1"/>
    </source>
</evidence>
<evidence type="ECO:0000256" key="3">
    <source>
        <dbReference type="PROSITE-ProRule" id="PRU00433"/>
    </source>
</evidence>
<feature type="domain" description="Cytochrome c" evidence="5">
    <location>
        <begin position="31"/>
        <end position="199"/>
    </location>
</feature>
<dbReference type="AlphaFoldDB" id="A0A1B1A8G8"/>